<dbReference type="PANTHER" id="PTHR12214">
    <property type="entry name" value="GC-RICH SEQUENCE DNA-BINDING FACTOR"/>
    <property type="match status" value="1"/>
</dbReference>
<dbReference type="STRING" id="3469.A0A4Y7KTP8"/>
<evidence type="ECO:0000256" key="1">
    <source>
        <dbReference type="ARBA" id="ARBA00004123"/>
    </source>
</evidence>
<gene>
    <name evidence="3" type="ORF">C5167_000826</name>
</gene>
<dbReference type="GO" id="GO:0000398">
    <property type="term" value="P:mRNA splicing, via spliceosome"/>
    <property type="evidence" value="ECO:0007669"/>
    <property type="project" value="InterPro"/>
</dbReference>
<name>A0A4Y7KTP8_PAPSO</name>
<reference evidence="3 4" key="1">
    <citation type="journal article" date="2018" name="Science">
        <title>The opium poppy genome and morphinan production.</title>
        <authorList>
            <person name="Guo L."/>
            <person name="Winzer T."/>
            <person name="Yang X."/>
            <person name="Li Y."/>
            <person name="Ning Z."/>
            <person name="He Z."/>
            <person name="Teodor R."/>
            <person name="Lu Y."/>
            <person name="Bowser T.A."/>
            <person name="Graham I.A."/>
            <person name="Ye K."/>
        </authorList>
    </citation>
    <scope>NUCLEOTIDE SEQUENCE [LARGE SCALE GENOMIC DNA]</scope>
    <source>
        <strain evidence="4">cv. HN1</strain>
        <tissue evidence="3">Leaves</tissue>
    </source>
</reference>
<organism evidence="3 4">
    <name type="scientific">Papaver somniferum</name>
    <name type="common">Opium poppy</name>
    <dbReference type="NCBI Taxonomy" id="3469"/>
    <lineage>
        <taxon>Eukaryota</taxon>
        <taxon>Viridiplantae</taxon>
        <taxon>Streptophyta</taxon>
        <taxon>Embryophyta</taxon>
        <taxon>Tracheophyta</taxon>
        <taxon>Spermatophyta</taxon>
        <taxon>Magnoliopsida</taxon>
        <taxon>Ranunculales</taxon>
        <taxon>Papaveraceae</taxon>
        <taxon>Papaveroideae</taxon>
        <taxon>Papaver</taxon>
    </lineage>
</organism>
<protein>
    <submittedName>
        <fullName evidence="3">Uncharacterized protein</fullName>
    </submittedName>
</protein>
<evidence type="ECO:0000313" key="4">
    <source>
        <dbReference type="Proteomes" id="UP000316621"/>
    </source>
</evidence>
<dbReference type="InterPro" id="IPR012890">
    <property type="entry name" value="GCFC2-like"/>
</dbReference>
<keyword evidence="2" id="KW-0539">Nucleus</keyword>
<dbReference type="GO" id="GO:0003677">
    <property type="term" value="F:DNA binding"/>
    <property type="evidence" value="ECO:0007669"/>
    <property type="project" value="InterPro"/>
</dbReference>
<proteinExistence type="predicted"/>
<dbReference type="EMBL" id="CM010723">
    <property type="protein sequence ID" value="RZC76713.1"/>
    <property type="molecule type" value="Genomic_DNA"/>
</dbReference>
<dbReference type="GO" id="GO:0005634">
    <property type="term" value="C:nucleus"/>
    <property type="evidence" value="ECO:0007669"/>
    <property type="project" value="UniProtKB-SubCell"/>
</dbReference>
<keyword evidence="4" id="KW-1185">Reference proteome</keyword>
<comment type="subcellular location">
    <subcellularLocation>
        <location evidence="1">Nucleus</location>
    </subcellularLocation>
</comment>
<evidence type="ECO:0000313" key="3">
    <source>
        <dbReference type="EMBL" id="RZC76713.1"/>
    </source>
</evidence>
<evidence type="ECO:0000256" key="2">
    <source>
        <dbReference type="ARBA" id="ARBA00023242"/>
    </source>
</evidence>
<sequence>MEDIAYCWDMLSTRGTKDAVSSTNLFITYVPATSEALQDLLSATHSRLAYVVAKLTAPTWSTVVVRCRTNCSRTIWHSVCLLKNICLWKDILAFPVIEQLALDLLLSGEVLPCAQNHTKYYDAITRIERKVASLNSVWSGSSTPLKRRHFLLFDMGCQNLEVNLNPDDADANLVARLAENVAVPILRIAGIGSVAGG</sequence>
<accession>A0A4Y7KTP8</accession>
<dbReference type="Gramene" id="RZC76713">
    <property type="protein sequence ID" value="RZC76713"/>
    <property type="gene ID" value="C5167_000826"/>
</dbReference>
<dbReference type="AlphaFoldDB" id="A0A4Y7KTP8"/>
<dbReference type="Proteomes" id="UP000316621">
    <property type="component" value="Chromosome 9"/>
</dbReference>
<dbReference type="PANTHER" id="PTHR12214:SF0">
    <property type="entry name" value="LD29489P"/>
    <property type="match status" value="1"/>
</dbReference>